<dbReference type="Proteomes" id="UP001597460">
    <property type="component" value="Unassembled WGS sequence"/>
</dbReference>
<evidence type="ECO:0000313" key="2">
    <source>
        <dbReference type="Proteomes" id="UP001597460"/>
    </source>
</evidence>
<comment type="caution">
    <text evidence="1">The sequence shown here is derived from an EMBL/GenBank/DDBJ whole genome shotgun (WGS) entry which is preliminary data.</text>
</comment>
<dbReference type="EMBL" id="JBHULI010000004">
    <property type="protein sequence ID" value="MFD2531555.1"/>
    <property type="molecule type" value="Genomic_DNA"/>
</dbReference>
<organism evidence="1 2">
    <name type="scientific">Gracilimonas halophila</name>
    <dbReference type="NCBI Taxonomy" id="1834464"/>
    <lineage>
        <taxon>Bacteria</taxon>
        <taxon>Pseudomonadati</taxon>
        <taxon>Balneolota</taxon>
        <taxon>Balneolia</taxon>
        <taxon>Balneolales</taxon>
        <taxon>Balneolaceae</taxon>
        <taxon>Gracilimonas</taxon>
    </lineage>
</organism>
<dbReference type="RefSeq" id="WP_390298827.1">
    <property type="nucleotide sequence ID" value="NZ_JBHULI010000004.1"/>
</dbReference>
<dbReference type="SUPFAM" id="SSF48452">
    <property type="entry name" value="TPR-like"/>
    <property type="match status" value="1"/>
</dbReference>
<evidence type="ECO:0008006" key="3">
    <source>
        <dbReference type="Google" id="ProtNLM"/>
    </source>
</evidence>
<protein>
    <recommendedName>
        <fullName evidence="3">Starch-binding associating with outer membrane</fullName>
    </recommendedName>
</protein>
<gene>
    <name evidence="1" type="ORF">ACFSVN_03760</name>
</gene>
<sequence length="595" mass="65313">MRYSKIQYLFVLIASGLILFSSCADLSVDNSGEPTRDSDIIVEGIDLLSVGFYDATTAMVSSWWTHLHTLADQSTNTNTFRRLWDFSEEPRIRLTNSTNCCATTAISAFYGGFNSAITRSNLYIDNIVNHDFEISNAAGGDVTNDVLAQAYFLRGLSRGYLGMIYDQSYFMDENFDSGTEEVEFEPYTTLINGSLSDLDKAMELADSSTTFIFSSMPNREDSWTKEQFLDIVNSLAARIAAGQARTAAEAQNLDWGRILTYANAGLGGPNSMSGLNTFSATNIGSVGEYANYFSDWMNFVVEGTFQTGAGYLPTDVKVIHLLDRSYPTIYPADQASASEASLSPAESDDPRLDYFKYTTNPGYLDPARDANLFSNYFSARMFSENDWWKADNKIIFITSSEVAYLRAEAQLMGGGNGGAAAAAQTLNDSPAGTGSTDLDGFQLPAVRFGYVEQNSLSGGHIMDGTESMAEFQWALLREYSVELDMLGGVGIQWFFMRRHDLLQEGTATMFPVPGSELELRGMENYTFGGVNFAGQPGTASGANSWKNLAEAAFGPAKTKLSTVKSKAEWQQDYLLPFKVKEIPTPLSLGKNVRNN</sequence>
<dbReference type="PROSITE" id="PS51257">
    <property type="entry name" value="PROKAR_LIPOPROTEIN"/>
    <property type="match status" value="1"/>
</dbReference>
<accession>A0ABW5JGK4</accession>
<dbReference type="Gene3D" id="1.25.40.390">
    <property type="match status" value="1"/>
</dbReference>
<evidence type="ECO:0000313" key="1">
    <source>
        <dbReference type="EMBL" id="MFD2531555.1"/>
    </source>
</evidence>
<reference evidence="2" key="1">
    <citation type="journal article" date="2019" name="Int. J. Syst. Evol. Microbiol.">
        <title>The Global Catalogue of Microorganisms (GCM) 10K type strain sequencing project: providing services to taxonomists for standard genome sequencing and annotation.</title>
        <authorList>
            <consortium name="The Broad Institute Genomics Platform"/>
            <consortium name="The Broad Institute Genome Sequencing Center for Infectious Disease"/>
            <person name="Wu L."/>
            <person name="Ma J."/>
        </authorList>
    </citation>
    <scope>NUCLEOTIDE SEQUENCE [LARGE SCALE GENOMIC DNA]</scope>
    <source>
        <strain evidence="2">KCTC 52042</strain>
    </source>
</reference>
<dbReference type="InterPro" id="IPR011990">
    <property type="entry name" value="TPR-like_helical_dom_sf"/>
</dbReference>
<name>A0ABW5JGK4_9BACT</name>
<proteinExistence type="predicted"/>
<keyword evidence="2" id="KW-1185">Reference proteome</keyword>